<dbReference type="PANTHER" id="PTHR31310">
    <property type="match status" value="1"/>
</dbReference>
<evidence type="ECO:0000313" key="8">
    <source>
        <dbReference type="Proteomes" id="UP000519897"/>
    </source>
</evidence>
<gene>
    <name evidence="7" type="ORF">GGQ72_000210</name>
</gene>
<evidence type="ECO:0000256" key="4">
    <source>
        <dbReference type="ARBA" id="ARBA00023136"/>
    </source>
</evidence>
<feature type="transmembrane region" description="Helical" evidence="5">
    <location>
        <begin position="27"/>
        <end position="46"/>
    </location>
</feature>
<feature type="transmembrane region" description="Helical" evidence="5">
    <location>
        <begin position="329"/>
        <end position="345"/>
    </location>
</feature>
<dbReference type="InterPro" id="IPR052185">
    <property type="entry name" value="IPC_Synthase-Related"/>
</dbReference>
<evidence type="ECO:0000256" key="3">
    <source>
        <dbReference type="ARBA" id="ARBA00022989"/>
    </source>
</evidence>
<accession>A0A7W6LCI4</accession>
<protein>
    <submittedName>
        <fullName evidence="7">Membrane-associated phospholipid phosphatase</fullName>
    </submittedName>
</protein>
<dbReference type="PANTHER" id="PTHR31310:SF7">
    <property type="entry name" value="PA-PHOSPHATASE RELATED-FAMILY PROTEIN DDB_G0268928"/>
    <property type="match status" value="1"/>
</dbReference>
<feature type="transmembrane region" description="Helical" evidence="5">
    <location>
        <begin position="205"/>
        <end position="225"/>
    </location>
</feature>
<keyword evidence="3 5" id="KW-1133">Transmembrane helix</keyword>
<dbReference type="RefSeq" id="WP_062554035.1">
    <property type="nucleotide sequence ID" value="NZ_CP049250.1"/>
</dbReference>
<organism evidence="7 8">
    <name type="scientific">Rhizobium rhizoryzae</name>
    <dbReference type="NCBI Taxonomy" id="451876"/>
    <lineage>
        <taxon>Bacteria</taxon>
        <taxon>Pseudomonadati</taxon>
        <taxon>Pseudomonadota</taxon>
        <taxon>Alphaproteobacteria</taxon>
        <taxon>Hyphomicrobiales</taxon>
        <taxon>Rhizobiaceae</taxon>
        <taxon>Rhizobium/Agrobacterium group</taxon>
        <taxon>Rhizobium</taxon>
    </lineage>
</organism>
<evidence type="ECO:0000256" key="1">
    <source>
        <dbReference type="ARBA" id="ARBA00004141"/>
    </source>
</evidence>
<feature type="transmembrane region" description="Helical" evidence="5">
    <location>
        <begin position="305"/>
        <end position="323"/>
    </location>
</feature>
<evidence type="ECO:0000256" key="5">
    <source>
        <dbReference type="SAM" id="Phobius"/>
    </source>
</evidence>
<evidence type="ECO:0000256" key="2">
    <source>
        <dbReference type="ARBA" id="ARBA00022692"/>
    </source>
</evidence>
<sequence length="367" mass="40810">MNTLIFSSKEFGQGVLRSLADCLLRDAPLHAAILCYCLLALTGTVILEHGNILSLLQYLERAPQIFLLFMSSVLLATELIPVIMRAGRRRKLAYMRMLSHDRIARFLAGLILLISISIFLGAFTWFKTLLPALNGGFPHDPLLADLDRWLHGGTDPWRLLWSLPFASEALPVIGHGYSVLWYLLCFGGLFFVVTSPKADHLRGRYIASFLFCWIFLGNIVAGSLMSAGPAFYGAVTQDVERFRPLLLALSQDQSPFSASIFQSYLWFLHEKGLSGFGSGISAFPSIHVGLIVMNALFVWEHSRRWGAVAFAACLLTMASSVYLGWHYALDGYVAAGVMVLAHLMLKRMPRLQGQSMPAIRWPALIKS</sequence>
<dbReference type="EMBL" id="JACIEC010000001">
    <property type="protein sequence ID" value="MBB4141711.1"/>
    <property type="molecule type" value="Genomic_DNA"/>
</dbReference>
<dbReference type="Proteomes" id="UP000519897">
    <property type="component" value="Unassembled WGS sequence"/>
</dbReference>
<keyword evidence="8" id="KW-1185">Reference proteome</keyword>
<name>A0A7W6LCI4_9HYPH</name>
<feature type="transmembrane region" description="Helical" evidence="5">
    <location>
        <begin position="106"/>
        <end position="126"/>
    </location>
</feature>
<comment type="caution">
    <text evidence="7">The sequence shown here is derived from an EMBL/GenBank/DDBJ whole genome shotgun (WGS) entry which is preliminary data.</text>
</comment>
<proteinExistence type="predicted"/>
<dbReference type="InterPro" id="IPR026841">
    <property type="entry name" value="Aur1/Ipt1"/>
</dbReference>
<keyword evidence="4 5" id="KW-0472">Membrane</keyword>
<feature type="transmembrane region" description="Helical" evidence="5">
    <location>
        <begin position="172"/>
        <end position="193"/>
    </location>
</feature>
<dbReference type="AlphaFoldDB" id="A0A7W6LCI4"/>
<evidence type="ECO:0000313" key="7">
    <source>
        <dbReference type="EMBL" id="MBB4141711.1"/>
    </source>
</evidence>
<evidence type="ECO:0000259" key="6">
    <source>
        <dbReference type="Pfam" id="PF14378"/>
    </source>
</evidence>
<reference evidence="7 8" key="1">
    <citation type="submission" date="2020-08" db="EMBL/GenBank/DDBJ databases">
        <title>Genomic Encyclopedia of Type Strains, Phase IV (KMG-IV): sequencing the most valuable type-strain genomes for metagenomic binning, comparative biology and taxonomic classification.</title>
        <authorList>
            <person name="Goeker M."/>
        </authorList>
    </citation>
    <scope>NUCLEOTIDE SEQUENCE [LARGE SCALE GENOMIC DNA]</scope>
    <source>
        <strain evidence="7 8">DSM 29514</strain>
    </source>
</reference>
<feature type="domain" description="Inositolphosphotransferase Aur1/Ipt1" evidence="6">
    <location>
        <begin position="143"/>
        <end position="342"/>
    </location>
</feature>
<feature type="transmembrane region" description="Helical" evidence="5">
    <location>
        <begin position="66"/>
        <end position="86"/>
    </location>
</feature>
<dbReference type="Pfam" id="PF14378">
    <property type="entry name" value="PAP2_3"/>
    <property type="match status" value="1"/>
</dbReference>
<dbReference type="GO" id="GO:0016020">
    <property type="term" value="C:membrane"/>
    <property type="evidence" value="ECO:0007669"/>
    <property type="project" value="UniProtKB-SubCell"/>
</dbReference>
<feature type="transmembrane region" description="Helical" evidence="5">
    <location>
        <begin position="276"/>
        <end position="298"/>
    </location>
</feature>
<keyword evidence="2 5" id="KW-0812">Transmembrane</keyword>
<comment type="subcellular location">
    <subcellularLocation>
        <location evidence="1">Membrane</location>
        <topology evidence="1">Multi-pass membrane protein</topology>
    </subcellularLocation>
</comment>